<gene>
    <name evidence="2" type="ORF">NSJP_0151</name>
</gene>
<dbReference type="RefSeq" id="WP_080885032.1">
    <property type="nucleotide sequence ID" value="NZ_LT828648.1"/>
</dbReference>
<feature type="chain" id="PRO_5012348134" description="PKD/Chitinase domain-containing protein" evidence="1">
    <location>
        <begin position="36"/>
        <end position="374"/>
    </location>
</feature>
<dbReference type="EMBL" id="LT828648">
    <property type="protein sequence ID" value="SLM46323.1"/>
    <property type="molecule type" value="Genomic_DNA"/>
</dbReference>
<evidence type="ECO:0000313" key="3">
    <source>
        <dbReference type="Proteomes" id="UP000192042"/>
    </source>
</evidence>
<keyword evidence="3" id="KW-1185">Reference proteome</keyword>
<organism evidence="2 3">
    <name type="scientific">Nitrospira japonica</name>
    <dbReference type="NCBI Taxonomy" id="1325564"/>
    <lineage>
        <taxon>Bacteria</taxon>
        <taxon>Pseudomonadati</taxon>
        <taxon>Nitrospirota</taxon>
        <taxon>Nitrospiria</taxon>
        <taxon>Nitrospirales</taxon>
        <taxon>Nitrospiraceae</taxon>
        <taxon>Nitrospira</taxon>
    </lineage>
</organism>
<keyword evidence="1" id="KW-0732">Signal</keyword>
<evidence type="ECO:0000313" key="2">
    <source>
        <dbReference type="EMBL" id="SLM46323.1"/>
    </source>
</evidence>
<dbReference type="AlphaFoldDB" id="A0A1W1I0E9"/>
<dbReference type="Pfam" id="PF22352">
    <property type="entry name" value="K319L-like_PKD"/>
    <property type="match status" value="1"/>
</dbReference>
<dbReference type="SUPFAM" id="SSF49373">
    <property type="entry name" value="Invasin/intimin cell-adhesion fragments"/>
    <property type="match status" value="1"/>
</dbReference>
<dbReference type="STRING" id="1325564.NSJP_0151"/>
<dbReference type="KEGG" id="nja:NSJP_0151"/>
<dbReference type="Gene3D" id="2.60.40.1080">
    <property type="match status" value="1"/>
</dbReference>
<protein>
    <recommendedName>
        <fullName evidence="4">PKD/Chitinase domain-containing protein</fullName>
    </recommendedName>
</protein>
<name>A0A1W1I0E9_9BACT</name>
<evidence type="ECO:0008006" key="4">
    <source>
        <dbReference type="Google" id="ProtNLM"/>
    </source>
</evidence>
<dbReference type="InterPro" id="IPR008964">
    <property type="entry name" value="Invasin/intimin_cell_adhesion"/>
</dbReference>
<feature type="signal peptide" evidence="1">
    <location>
        <begin position="1"/>
        <end position="35"/>
    </location>
</feature>
<dbReference type="OrthoDB" id="9775889at2"/>
<dbReference type="Gene3D" id="2.60.40.10">
    <property type="entry name" value="Immunoglobulins"/>
    <property type="match status" value="1"/>
</dbReference>
<accession>A0A1W1I0E9</accession>
<reference evidence="2 3" key="1">
    <citation type="submission" date="2017-03" db="EMBL/GenBank/DDBJ databases">
        <authorList>
            <person name="Afonso C.L."/>
            <person name="Miller P.J."/>
            <person name="Scott M.A."/>
            <person name="Spackman E."/>
            <person name="Goraichik I."/>
            <person name="Dimitrov K.M."/>
            <person name="Suarez D.L."/>
            <person name="Swayne D.E."/>
        </authorList>
    </citation>
    <scope>NUCLEOTIDE SEQUENCE [LARGE SCALE GENOMIC DNA]</scope>
    <source>
        <strain evidence="2">Genome sequencing of Nitrospira japonica strain NJ11</strain>
    </source>
</reference>
<sequence>MTPASTTAERATIRLAVFTFSAALALILTTCPAHAFKVKEPAEGSSLTAGQTVTAHVDLENDIGIIKVRYYWYREQDETLVQQDEIDSSISKSEAKISVDKFLQKDSVVGGAVVAVPVLVSTGDQDPAFGGALKVPSEAIGPMRLLAVAEISRGRLGTRTVFDEIIVTVDPGAALQNIDFETEKPLLLGREGQLATYGQVDVLGKIFELPVVGEFADGITRPLSTPASGTSYQSSNEKVIRVLQDGMLKIVGNGKTVLTVKNRGKEAALDVTVAVGDEPNEPPVAVAGANRTVRSGAKVELNGLSSRDPEGEALFYAWSQVRGAKVPLLDLNMPRASFVAPFVSEPKLFRFRLRVTDKKGADSLPAFVDVTVEP</sequence>
<dbReference type="InterPro" id="IPR013783">
    <property type="entry name" value="Ig-like_fold"/>
</dbReference>
<dbReference type="Proteomes" id="UP000192042">
    <property type="component" value="Chromosome I"/>
</dbReference>
<proteinExistence type="predicted"/>
<evidence type="ECO:0000256" key="1">
    <source>
        <dbReference type="SAM" id="SignalP"/>
    </source>
</evidence>